<keyword evidence="2" id="KW-0677">Repeat</keyword>
<dbReference type="KEGG" id="cce:Ccel_3399"/>
<reference evidence="5 6" key="1">
    <citation type="submission" date="2009-01" db="EMBL/GenBank/DDBJ databases">
        <title>Complete sequence of Clostridium cellulolyticum H10.</title>
        <authorList>
            <consortium name="US DOE Joint Genome Institute"/>
            <person name="Lucas S."/>
            <person name="Copeland A."/>
            <person name="Lapidus A."/>
            <person name="Glavina del Rio T."/>
            <person name="Dalin E."/>
            <person name="Tice H."/>
            <person name="Bruce D."/>
            <person name="Goodwin L."/>
            <person name="Pitluck S."/>
            <person name="Chertkov O."/>
            <person name="Saunders E."/>
            <person name="Brettin T."/>
            <person name="Detter J.C."/>
            <person name="Han C."/>
            <person name="Larimer F."/>
            <person name="Land M."/>
            <person name="Hauser L."/>
            <person name="Kyrpides N."/>
            <person name="Ivanova N."/>
            <person name="Zhou J."/>
            <person name="Richardson P."/>
        </authorList>
    </citation>
    <scope>NUCLEOTIDE SEQUENCE [LARGE SCALE GENOMIC DNA]</scope>
    <source>
        <strain evidence="6">ATCC 35319 / DSM 5812 / JCM 6584 / H10</strain>
    </source>
</reference>
<name>B8I1Q2_RUMCH</name>
<dbReference type="Proteomes" id="UP000001349">
    <property type="component" value="Chromosome"/>
</dbReference>
<dbReference type="Gene3D" id="2.60.40.1220">
    <property type="match status" value="5"/>
</dbReference>
<dbReference type="STRING" id="394503.Ccel_3399"/>
<dbReference type="PROSITE" id="PS51272">
    <property type="entry name" value="SLH"/>
    <property type="match status" value="1"/>
</dbReference>
<accession>B8I1Q2</accession>
<sequence precursor="true">MGNFKKFSAAVVAGAIMLSSVVPSFAAAYTPVNGDKAIVLNQLELYAGTSNTSFVPSLETSLTRGQGATLLAKLFNMDTAAQALTEDEADAILEDFADANKVPTYAKNRLAYLIKNNIMSGSKDTTTGDVFVNADEALLGGQFATLILKQLGYTVSSWSEAIDQLSKVDGAKEIADYLAYAKEAVLRDHAVGIMYGSLTSEYSDGKATIIEKIVEAKPSLRAIAETAGLLVTPETLAVDSVKALNLKQIQVVFNKTVDKSVVEKIEYFNAYNNGSTTDLAAGGSVELQADGKTAIVTLGSNFNNGTVAKVVVKTIATYTNDSVAVADTTVPTVVGVTVTGPQTITVEYSEPIKGINNAEYTIDNGNYIVTNAAANGNNKVDVTVGVNLTNGEHSLKINGTNVSDYADYKVISRTISFTVAADTTAPVATVKSVSPTEVKVTFNKPVTNVKEANVLYRHTYNSNLYELAGTSDKVTVNSSTEITIDWSAMPIPLGANKLYIAYGSDTGAKIQDLWGNKLEALSLDLSVAMDTVKPAVTEVKFVDASTLKVIFSKKVEASSAETASNFIVKDSAGKVVTINTPVLGGTDVNEVTLTTTTANALGGGSYTVEVKNVKDTALVPNIMNDYSVTLNINDTVRPTLGTAKHLIDSSDANHQKATVYIPFSEVMDAASLVKTNFMKVVNNGTASVLGDNDTLTVAADKKSVTIVIDNGTTAVTDINVVVGAVRDVAGNGLAAFAANADPAADAIAIEKVEAIAKKQIKVTYDGRLSAVTAAGYSLIANGADTGINLSVAGHTVNSDGKSEVIFNLGTELSADAKSSNYAVSLAASSAAGTKSFLGTVVSDNAGKQAEDKITASIVSVTVVGGTIEVKFDEEIKADTLAVTLNGFSVTGGDAKLTSVALKGGDATTIVLTGTGLVANQTSVSYNSAAGIADNGSNLIASFTQIAK</sequence>
<keyword evidence="1 3" id="KW-0732">Signal</keyword>
<dbReference type="AlphaFoldDB" id="B8I1Q2"/>
<dbReference type="InterPro" id="IPR001119">
    <property type="entry name" value="SLH_dom"/>
</dbReference>
<dbReference type="HOGENOM" id="CLU_307501_0_0_9"/>
<dbReference type="eggNOG" id="COG0544">
    <property type="taxonomic scope" value="Bacteria"/>
</dbReference>
<protein>
    <recommendedName>
        <fullName evidence="4">SLH domain-containing protein</fullName>
    </recommendedName>
</protein>
<feature type="domain" description="SLH" evidence="4">
    <location>
        <begin position="93"/>
        <end position="161"/>
    </location>
</feature>
<dbReference type="EMBL" id="CP001348">
    <property type="protein sequence ID" value="ACL77687.1"/>
    <property type="molecule type" value="Genomic_DNA"/>
</dbReference>
<evidence type="ECO:0000259" key="4">
    <source>
        <dbReference type="PROSITE" id="PS51272"/>
    </source>
</evidence>
<gene>
    <name evidence="5" type="ordered locus">Ccel_3399</name>
</gene>
<dbReference type="RefSeq" id="WP_015926739.1">
    <property type="nucleotide sequence ID" value="NC_011898.1"/>
</dbReference>
<dbReference type="OrthoDB" id="1736087at2"/>
<feature type="signal peptide" evidence="3">
    <location>
        <begin position="1"/>
        <end position="26"/>
    </location>
</feature>
<evidence type="ECO:0000256" key="2">
    <source>
        <dbReference type="ARBA" id="ARBA00022737"/>
    </source>
</evidence>
<evidence type="ECO:0000256" key="1">
    <source>
        <dbReference type="ARBA" id="ARBA00022729"/>
    </source>
</evidence>
<evidence type="ECO:0000313" key="6">
    <source>
        <dbReference type="Proteomes" id="UP000001349"/>
    </source>
</evidence>
<organism evidence="5 6">
    <name type="scientific">Ruminiclostridium cellulolyticum (strain ATCC 35319 / DSM 5812 / JCM 6584 / H10)</name>
    <name type="common">Clostridium cellulolyticum</name>
    <dbReference type="NCBI Taxonomy" id="394503"/>
    <lineage>
        <taxon>Bacteria</taxon>
        <taxon>Bacillati</taxon>
        <taxon>Bacillota</taxon>
        <taxon>Clostridia</taxon>
        <taxon>Eubacteriales</taxon>
        <taxon>Oscillospiraceae</taxon>
        <taxon>Ruminiclostridium</taxon>
    </lineage>
</organism>
<dbReference type="InterPro" id="IPR014755">
    <property type="entry name" value="Cu-Rt/internalin_Ig-like"/>
</dbReference>
<proteinExistence type="predicted"/>
<keyword evidence="6" id="KW-1185">Reference proteome</keyword>
<evidence type="ECO:0000313" key="5">
    <source>
        <dbReference type="EMBL" id="ACL77687.1"/>
    </source>
</evidence>
<evidence type="ECO:0000256" key="3">
    <source>
        <dbReference type="SAM" id="SignalP"/>
    </source>
</evidence>
<feature type="chain" id="PRO_5038893335" description="SLH domain-containing protein" evidence="3">
    <location>
        <begin position="27"/>
        <end position="947"/>
    </location>
</feature>